<accession>A0A2R6PYU7</accession>
<dbReference type="Gene3D" id="3.40.50.720">
    <property type="entry name" value="NAD(P)-binding Rossmann-like Domain"/>
    <property type="match status" value="1"/>
</dbReference>
<dbReference type="Proteomes" id="UP000186601">
    <property type="component" value="Unassembled WGS sequence"/>
</dbReference>
<proteinExistence type="predicted"/>
<gene>
    <name evidence="1" type="ORF">PHLCEN_2v4249</name>
</gene>
<evidence type="ECO:0000313" key="2">
    <source>
        <dbReference type="Proteomes" id="UP000186601"/>
    </source>
</evidence>
<dbReference type="OrthoDB" id="542013at2759"/>
<comment type="caution">
    <text evidence="1">The sequence shown here is derived from an EMBL/GenBank/DDBJ whole genome shotgun (WGS) entry which is preliminary data.</text>
</comment>
<dbReference type="STRING" id="98765.A0A2R6PYU7"/>
<evidence type="ECO:0000313" key="1">
    <source>
        <dbReference type="EMBL" id="PSR98929.1"/>
    </source>
</evidence>
<dbReference type="AlphaFoldDB" id="A0A2R6PYU7"/>
<reference evidence="1 2" key="1">
    <citation type="submission" date="2018-02" db="EMBL/GenBank/DDBJ databases">
        <title>Genome sequence of the basidiomycete white-rot fungus Phlebia centrifuga.</title>
        <authorList>
            <person name="Granchi Z."/>
            <person name="Peng M."/>
            <person name="de Vries R.P."/>
            <person name="Hilden K."/>
            <person name="Makela M.R."/>
            <person name="Grigoriev I."/>
            <person name="Riley R."/>
        </authorList>
    </citation>
    <scope>NUCLEOTIDE SEQUENCE [LARGE SCALE GENOMIC DNA]</scope>
    <source>
        <strain evidence="1 2">FBCC195</strain>
    </source>
</reference>
<organism evidence="1 2">
    <name type="scientific">Hermanssonia centrifuga</name>
    <dbReference type="NCBI Taxonomy" id="98765"/>
    <lineage>
        <taxon>Eukaryota</taxon>
        <taxon>Fungi</taxon>
        <taxon>Dikarya</taxon>
        <taxon>Basidiomycota</taxon>
        <taxon>Agaricomycotina</taxon>
        <taxon>Agaricomycetes</taxon>
        <taxon>Polyporales</taxon>
        <taxon>Meruliaceae</taxon>
        <taxon>Hermanssonia</taxon>
    </lineage>
</organism>
<keyword evidence="2" id="KW-1185">Reference proteome</keyword>
<sequence length="118" mass="13098">MPLIPTAVTPGLCTSQLGRSHSANLILRFRQLLLARTSEQGARQLAWAALGPDGHLEGRHVGYLRGAYASTGQMREPSDWVIGKEGWEAQERLWLETVSILEGAAPEIRKIVDEYFVE</sequence>
<dbReference type="EMBL" id="MLYV02000429">
    <property type="protein sequence ID" value="PSR98929.1"/>
    <property type="molecule type" value="Genomic_DNA"/>
</dbReference>
<protein>
    <submittedName>
        <fullName evidence="1">Uncharacterized protein</fullName>
    </submittedName>
</protein>
<name>A0A2R6PYU7_9APHY</name>